<evidence type="ECO:0000313" key="1">
    <source>
        <dbReference type="EMBL" id="KAF5838618.1"/>
    </source>
</evidence>
<reference evidence="1" key="1">
    <citation type="submission" date="2017-08" db="EMBL/GenBank/DDBJ databases">
        <authorList>
            <person name="Polle J.E."/>
            <person name="Barry K."/>
            <person name="Cushman J."/>
            <person name="Schmutz J."/>
            <person name="Tran D."/>
            <person name="Hathwaick L.T."/>
            <person name="Yim W.C."/>
            <person name="Jenkins J."/>
            <person name="Mckie-Krisberg Z.M."/>
            <person name="Prochnik S."/>
            <person name="Lindquist E."/>
            <person name="Dockter R.B."/>
            <person name="Adam C."/>
            <person name="Molina H."/>
            <person name="Bunkerborg J."/>
            <person name="Jin E."/>
            <person name="Buchheim M."/>
            <person name="Magnuson J."/>
        </authorList>
    </citation>
    <scope>NUCLEOTIDE SEQUENCE</scope>
    <source>
        <strain evidence="1">CCAP 19/18</strain>
    </source>
</reference>
<dbReference type="Proteomes" id="UP000815325">
    <property type="component" value="Unassembled WGS sequence"/>
</dbReference>
<dbReference type="EMBL" id="MU069572">
    <property type="protein sequence ID" value="KAF5838618.1"/>
    <property type="molecule type" value="Genomic_DNA"/>
</dbReference>
<name>A0ABQ7GVJ2_DUNSA</name>
<comment type="caution">
    <text evidence="1">The sequence shown here is derived from an EMBL/GenBank/DDBJ whole genome shotgun (WGS) entry which is preliminary data.</text>
</comment>
<protein>
    <recommendedName>
        <fullName evidence="3">Encoded protein</fullName>
    </recommendedName>
</protein>
<evidence type="ECO:0008006" key="3">
    <source>
        <dbReference type="Google" id="ProtNLM"/>
    </source>
</evidence>
<accession>A0ABQ7GVJ2</accession>
<proteinExistence type="predicted"/>
<keyword evidence="2" id="KW-1185">Reference proteome</keyword>
<evidence type="ECO:0000313" key="2">
    <source>
        <dbReference type="Proteomes" id="UP000815325"/>
    </source>
</evidence>
<sequence length="70" mass="8072">MAYQRLLKPDMLFTEPRGGSLSKGRFLPNSSTWPTRASFFSFPFTKIMSSPIKNIKMDDQRSRRIAGNMQ</sequence>
<gene>
    <name evidence="1" type="ORF">DUNSADRAFT_2527</name>
</gene>
<organism evidence="1 2">
    <name type="scientific">Dunaliella salina</name>
    <name type="common">Green alga</name>
    <name type="synonym">Protococcus salinus</name>
    <dbReference type="NCBI Taxonomy" id="3046"/>
    <lineage>
        <taxon>Eukaryota</taxon>
        <taxon>Viridiplantae</taxon>
        <taxon>Chlorophyta</taxon>
        <taxon>core chlorophytes</taxon>
        <taxon>Chlorophyceae</taxon>
        <taxon>CS clade</taxon>
        <taxon>Chlamydomonadales</taxon>
        <taxon>Dunaliellaceae</taxon>
        <taxon>Dunaliella</taxon>
    </lineage>
</organism>